<dbReference type="EMBL" id="ML733391">
    <property type="protein sequence ID" value="KAB8226345.1"/>
    <property type="molecule type" value="Genomic_DNA"/>
</dbReference>
<dbReference type="AlphaFoldDB" id="A0A5N6FB50"/>
<sequence length="202" mass="23056">MRCILPSKIAILPRRVIAARAKFLPIARCQNMTSSSGQCPRINCLGLALQPKNLDRVYLRRALSTPTRCLTRYCPSCDNRPLASMFVMWRWVRLGPFNQSDRSEFDERNTRGRLETTRGRSARPAGFEGKQYDMMMNSMIRDRRTETATTDLRSETVHSRKTIPRDGLHHSETLPLKHLTIDVKLLMAHARGSIGKSGLEKS</sequence>
<keyword evidence="3" id="KW-1185">Reference proteome</keyword>
<organism evidence="2 3">
    <name type="scientific">Aspergillus novoparasiticus</name>
    <dbReference type="NCBI Taxonomy" id="986946"/>
    <lineage>
        <taxon>Eukaryota</taxon>
        <taxon>Fungi</taxon>
        <taxon>Dikarya</taxon>
        <taxon>Ascomycota</taxon>
        <taxon>Pezizomycotina</taxon>
        <taxon>Eurotiomycetes</taxon>
        <taxon>Eurotiomycetidae</taxon>
        <taxon>Eurotiales</taxon>
        <taxon>Aspergillaceae</taxon>
        <taxon>Aspergillus</taxon>
        <taxon>Aspergillus subgen. Circumdati</taxon>
    </lineage>
</organism>
<feature type="region of interest" description="Disordered" evidence="1">
    <location>
        <begin position="146"/>
        <end position="168"/>
    </location>
</feature>
<name>A0A5N6FB50_9EURO</name>
<feature type="region of interest" description="Disordered" evidence="1">
    <location>
        <begin position="102"/>
        <end position="125"/>
    </location>
</feature>
<evidence type="ECO:0000313" key="2">
    <source>
        <dbReference type="EMBL" id="KAB8226345.1"/>
    </source>
</evidence>
<proteinExistence type="predicted"/>
<accession>A0A5N6FB50</accession>
<protein>
    <submittedName>
        <fullName evidence="2">Uncharacterized protein</fullName>
    </submittedName>
</protein>
<dbReference type="Proteomes" id="UP000326799">
    <property type="component" value="Unassembled WGS sequence"/>
</dbReference>
<evidence type="ECO:0000313" key="3">
    <source>
        <dbReference type="Proteomes" id="UP000326799"/>
    </source>
</evidence>
<evidence type="ECO:0000256" key="1">
    <source>
        <dbReference type="SAM" id="MobiDB-lite"/>
    </source>
</evidence>
<reference evidence="2 3" key="1">
    <citation type="submission" date="2019-04" db="EMBL/GenBank/DDBJ databases">
        <title>Fungal friends and foes A comparative genomics study of 23 Aspergillus species from section Flavi.</title>
        <authorList>
            <consortium name="DOE Joint Genome Institute"/>
            <person name="Kjaerbolling I."/>
            <person name="Vesth T.C."/>
            <person name="Frisvad J.C."/>
            <person name="Nybo J.L."/>
            <person name="Theobald S."/>
            <person name="Kildgaard S."/>
            <person name="Petersen T.I."/>
            <person name="Kuo A."/>
            <person name="Sato A."/>
            <person name="Lyhne E.K."/>
            <person name="Kogle M.E."/>
            <person name="Wiebenga A."/>
            <person name="Kun R.S."/>
            <person name="Lubbers R.J."/>
            <person name="Makela M.R."/>
            <person name="Barry K."/>
            <person name="Chovatia M."/>
            <person name="Clum A."/>
            <person name="Daum C."/>
            <person name="Haridas S."/>
            <person name="He G."/>
            <person name="LaButti K."/>
            <person name="Lipzen A."/>
            <person name="Mondo S."/>
            <person name="Pangilinan J."/>
            <person name="Riley R."/>
            <person name="Salamov A."/>
            <person name="Simmons B.A."/>
            <person name="Magnuson J.K."/>
            <person name="Henrissat B."/>
            <person name="Mortensen U.H."/>
            <person name="Larsen T.O."/>
            <person name="De vries R.P."/>
            <person name="Grigoriev I.V."/>
            <person name="Machida M."/>
            <person name="Baker S.E."/>
            <person name="Andersen M.R."/>
        </authorList>
    </citation>
    <scope>NUCLEOTIDE SEQUENCE [LARGE SCALE GENOMIC DNA]</scope>
    <source>
        <strain evidence="2 3">CBS 126849</strain>
    </source>
</reference>
<feature type="compositionally biased region" description="Basic and acidic residues" evidence="1">
    <location>
        <begin position="102"/>
        <end position="118"/>
    </location>
</feature>
<gene>
    <name evidence="2" type="ORF">BDV33DRAFT_162124</name>
</gene>